<protein>
    <submittedName>
        <fullName evidence="17">Zinc finger protein 345-like</fullName>
    </submittedName>
</protein>
<feature type="domain" description="SCAN box" evidence="14">
    <location>
        <begin position="93"/>
        <end position="169"/>
    </location>
</feature>
<feature type="compositionally biased region" description="Basic and acidic residues" evidence="12">
    <location>
        <begin position="194"/>
        <end position="203"/>
    </location>
</feature>
<name>A0AA97J882_EUBMA</name>
<dbReference type="FunFam" id="3.30.160.60:FF:002343">
    <property type="entry name" value="Zinc finger protein 33A"/>
    <property type="match status" value="8"/>
</dbReference>
<dbReference type="FunFam" id="3.30.160.60:FF:000620">
    <property type="entry name" value="Zinc finger protein 263"/>
    <property type="match status" value="1"/>
</dbReference>
<dbReference type="Pfam" id="PF02023">
    <property type="entry name" value="SCAN"/>
    <property type="match status" value="1"/>
</dbReference>
<feature type="domain" description="C2H2-type" evidence="13">
    <location>
        <begin position="676"/>
        <end position="703"/>
    </location>
</feature>
<comment type="similarity">
    <text evidence="2">Belongs to the krueppel C2H2-type zinc-finger protein family.</text>
</comment>
<dbReference type="FunFam" id="3.30.160.60:FF:002134">
    <property type="entry name" value="Zinc finger protein 616"/>
    <property type="match status" value="1"/>
</dbReference>
<dbReference type="FunFam" id="3.30.160.60:FF:000638">
    <property type="entry name" value="Zinc finger protein 184"/>
    <property type="match status" value="1"/>
</dbReference>
<evidence type="ECO:0000256" key="12">
    <source>
        <dbReference type="SAM" id="MobiDB-lite"/>
    </source>
</evidence>
<dbReference type="InterPro" id="IPR013087">
    <property type="entry name" value="Znf_C2H2_type"/>
</dbReference>
<evidence type="ECO:0000256" key="1">
    <source>
        <dbReference type="ARBA" id="ARBA00004123"/>
    </source>
</evidence>
<dbReference type="FunFam" id="3.30.160.60:FF:000218">
    <property type="entry name" value="Zinc finger protein 10"/>
    <property type="match status" value="1"/>
</dbReference>
<dbReference type="InterPro" id="IPR036051">
    <property type="entry name" value="KRAB_dom_sf"/>
</dbReference>
<dbReference type="Pfam" id="PF01352">
    <property type="entry name" value="KRAB"/>
    <property type="match status" value="1"/>
</dbReference>
<proteinExistence type="inferred from homology"/>
<dbReference type="PROSITE" id="PS50804">
    <property type="entry name" value="SCAN_BOX"/>
    <property type="match status" value="1"/>
</dbReference>
<keyword evidence="10" id="KW-0539">Nucleus</keyword>
<evidence type="ECO:0000256" key="2">
    <source>
        <dbReference type="ARBA" id="ARBA00006991"/>
    </source>
</evidence>
<dbReference type="CDD" id="cd07765">
    <property type="entry name" value="KRAB_A-box"/>
    <property type="match status" value="1"/>
</dbReference>
<dbReference type="InterPro" id="IPR003309">
    <property type="entry name" value="SCAN_dom"/>
</dbReference>
<feature type="domain" description="C2H2-type" evidence="13">
    <location>
        <begin position="526"/>
        <end position="553"/>
    </location>
</feature>
<dbReference type="PROSITE" id="PS50805">
    <property type="entry name" value="KRAB"/>
    <property type="match status" value="1"/>
</dbReference>
<dbReference type="PROSITE" id="PS50157">
    <property type="entry name" value="ZINC_FINGER_C2H2_2"/>
    <property type="match status" value="14"/>
</dbReference>
<reference evidence="17" key="1">
    <citation type="submission" date="2025-08" db="UniProtKB">
        <authorList>
            <consortium name="RefSeq"/>
        </authorList>
    </citation>
    <scope>IDENTIFICATION</scope>
    <source>
        <tissue evidence="17">Blood</tissue>
    </source>
</reference>
<feature type="compositionally biased region" description="Gly residues" evidence="12">
    <location>
        <begin position="222"/>
        <end position="235"/>
    </location>
</feature>
<dbReference type="InterPro" id="IPR036236">
    <property type="entry name" value="Znf_C2H2_sf"/>
</dbReference>
<sequence>MNYASYKCLECGKSFSLRIHLTSHQRIHTGEKPYQRGLWISSRAKMETKNSAGSKAEWGPEATEAAISGEFWERSVQNIPDEDATRSVGEAHHFQHARYQEVEGPREVCSRLHQLCHQWLKPERHSKMEILDLVVLEQFLAVLPPEMESWVWECRPQTSSQAVALAEGFLLSQAESENHDQQGLSEEAAGFYKAEKGPSDPRQRPLFWGATQESDGGDGRTRLGGSGALRPGGGRQAAPEHPDRGPVTLEEVSVRFSQEEWALLDPDQRTLYREVMEENRRNVASLEHERKRTEEEHKRGTEATSKWRRKSSVYEDASSPEIPVQEESYKRNKIIFSLCARILTGNSSFSSHQRIQNQENHLEGSEYRKSFSLGQNLLIHEKLHTQEMPHGHSQCEKGQNMDYLIQEQRGHTGEKPNRCPDGRKSFSCSSTLPSQHRGEKSYNCSDCGKLFRYRSPLTSHQRIHTGEKPYQCSECGKSFCQKSYLNNHQRIHTGEKPHQCSECGKSFCQMRYLTKHKRIHTGQKPYQCSECVKSFHLKVLLTNHQSIHTGKKPYQCSECGKSFRLKYHLTNHQIIHTGKKPYKCSECGKSFSQKYLLTNHQIIHTGKKPYKCSECGKSFSQKNYLNNHQRIHCLTDYQRIHTGKKPYQCSECGKSFLLKAQLTSHQRTHLEGEKLYKCFECGKKFRHKLTLTNHQRIHTGEKPYKCLECGTSFTAYSGLAYHHRIHTGEKPYTCLECGKSFVQKSHLSHHQRIHTGEKPYQCSVCGKSFSQKASLTNHQRTHTGEKSFTCLERGKSFSKKANLASHQKTYTREKP</sequence>
<evidence type="ECO:0000256" key="3">
    <source>
        <dbReference type="ARBA" id="ARBA00022723"/>
    </source>
</evidence>
<evidence type="ECO:0000259" key="13">
    <source>
        <dbReference type="PROSITE" id="PS50157"/>
    </source>
</evidence>
<keyword evidence="16" id="KW-1185">Reference proteome</keyword>
<feature type="domain" description="C2H2-type" evidence="13">
    <location>
        <begin position="760"/>
        <end position="787"/>
    </location>
</feature>
<feature type="domain" description="C2H2-type" evidence="13">
    <location>
        <begin position="554"/>
        <end position="581"/>
    </location>
</feature>
<dbReference type="SMART" id="SM00349">
    <property type="entry name" value="KRAB"/>
    <property type="match status" value="1"/>
</dbReference>
<dbReference type="KEGG" id="emc:129328013"/>
<feature type="domain" description="KRAB" evidence="15">
    <location>
        <begin position="247"/>
        <end position="319"/>
    </location>
</feature>
<feature type="domain" description="C2H2-type" evidence="13">
    <location>
        <begin position="498"/>
        <end position="525"/>
    </location>
</feature>
<dbReference type="PROSITE" id="PS00028">
    <property type="entry name" value="ZINC_FINGER_C2H2_1"/>
    <property type="match status" value="13"/>
</dbReference>
<dbReference type="SMART" id="SM00355">
    <property type="entry name" value="ZnF_C2H2"/>
    <property type="match status" value="13"/>
</dbReference>
<dbReference type="GO" id="GO:0000981">
    <property type="term" value="F:DNA-binding transcription factor activity, RNA polymerase II-specific"/>
    <property type="evidence" value="ECO:0007669"/>
    <property type="project" value="TreeGrafter"/>
</dbReference>
<feature type="domain" description="C2H2-type" evidence="13">
    <location>
        <begin position="732"/>
        <end position="759"/>
    </location>
</feature>
<dbReference type="SUPFAM" id="SSF57667">
    <property type="entry name" value="beta-beta-alpha zinc fingers"/>
    <property type="match status" value="11"/>
</dbReference>
<keyword evidence="9" id="KW-0804">Transcription</keyword>
<dbReference type="Gene3D" id="1.10.4020.10">
    <property type="entry name" value="DNA breaking-rejoining enzymes"/>
    <property type="match status" value="1"/>
</dbReference>
<dbReference type="GeneID" id="129328013"/>
<comment type="subcellular location">
    <subcellularLocation>
        <location evidence="1">Nucleus</location>
    </subcellularLocation>
</comment>
<dbReference type="FunFam" id="3.30.160.60:FF:000087">
    <property type="entry name" value="Zinc finger protein 354B"/>
    <property type="match status" value="1"/>
</dbReference>
<feature type="domain" description="C2H2-type" evidence="13">
    <location>
        <begin position="788"/>
        <end position="815"/>
    </location>
</feature>
<feature type="region of interest" description="Disordered" evidence="12">
    <location>
        <begin position="286"/>
        <end position="319"/>
    </location>
</feature>
<dbReference type="GO" id="GO:0008270">
    <property type="term" value="F:zinc ion binding"/>
    <property type="evidence" value="ECO:0007669"/>
    <property type="project" value="UniProtKB-KW"/>
</dbReference>
<keyword evidence="7" id="KW-0805">Transcription regulation</keyword>
<gene>
    <name evidence="17" type="primary">LOC129328013</name>
</gene>
<feature type="region of interest" description="Disordered" evidence="12">
    <location>
        <begin position="194"/>
        <end position="245"/>
    </location>
</feature>
<dbReference type="Pfam" id="PF00096">
    <property type="entry name" value="zf-C2H2"/>
    <property type="match status" value="12"/>
</dbReference>
<dbReference type="GO" id="GO:0000978">
    <property type="term" value="F:RNA polymerase II cis-regulatory region sequence-specific DNA binding"/>
    <property type="evidence" value="ECO:0007669"/>
    <property type="project" value="TreeGrafter"/>
</dbReference>
<feature type="domain" description="C2H2-type" evidence="13">
    <location>
        <begin position="6"/>
        <end position="33"/>
    </location>
</feature>
<dbReference type="SMART" id="SM00431">
    <property type="entry name" value="SCAN"/>
    <property type="match status" value="1"/>
</dbReference>
<evidence type="ECO:0000256" key="11">
    <source>
        <dbReference type="PROSITE-ProRule" id="PRU00042"/>
    </source>
</evidence>
<evidence type="ECO:0000313" key="17">
    <source>
        <dbReference type="RefSeq" id="XP_054832731.1"/>
    </source>
</evidence>
<dbReference type="FunFam" id="1.10.4020.10:FF:000005">
    <property type="entry name" value="Uncharacterized protein"/>
    <property type="match status" value="1"/>
</dbReference>
<evidence type="ECO:0000256" key="9">
    <source>
        <dbReference type="ARBA" id="ARBA00023163"/>
    </source>
</evidence>
<dbReference type="RefSeq" id="XP_054832731.1">
    <property type="nucleotide sequence ID" value="XM_054976756.1"/>
</dbReference>
<evidence type="ECO:0000256" key="4">
    <source>
        <dbReference type="ARBA" id="ARBA00022737"/>
    </source>
</evidence>
<keyword evidence="4" id="KW-0677">Repeat</keyword>
<evidence type="ECO:0000313" key="16">
    <source>
        <dbReference type="Proteomes" id="UP001190640"/>
    </source>
</evidence>
<feature type="domain" description="C2H2-type" evidence="13">
    <location>
        <begin position="470"/>
        <end position="497"/>
    </location>
</feature>
<feature type="compositionally biased region" description="Basic and acidic residues" evidence="12">
    <location>
        <begin position="286"/>
        <end position="301"/>
    </location>
</feature>
<dbReference type="Proteomes" id="UP001190640">
    <property type="component" value="Chromosome 4"/>
</dbReference>
<dbReference type="InterPro" id="IPR038269">
    <property type="entry name" value="SCAN_sf"/>
</dbReference>
<dbReference type="SUPFAM" id="SSF109640">
    <property type="entry name" value="KRAB domain (Kruppel-associated box)"/>
    <property type="match status" value="1"/>
</dbReference>
<evidence type="ECO:0000256" key="8">
    <source>
        <dbReference type="ARBA" id="ARBA00023125"/>
    </source>
</evidence>
<dbReference type="FunFam" id="3.30.160.60:FF:001343">
    <property type="entry name" value="Zinc finger protein 568"/>
    <property type="match status" value="1"/>
</dbReference>
<accession>A0AA97J882</accession>
<keyword evidence="3" id="KW-0479">Metal-binding</keyword>
<organism evidence="16 17">
    <name type="scientific">Eublepharis macularius</name>
    <name type="common">Leopard gecko</name>
    <name type="synonym">Cyrtodactylus macularius</name>
    <dbReference type="NCBI Taxonomy" id="481883"/>
    <lineage>
        <taxon>Eukaryota</taxon>
        <taxon>Metazoa</taxon>
        <taxon>Chordata</taxon>
        <taxon>Craniata</taxon>
        <taxon>Vertebrata</taxon>
        <taxon>Euteleostomi</taxon>
        <taxon>Lepidosauria</taxon>
        <taxon>Squamata</taxon>
        <taxon>Bifurcata</taxon>
        <taxon>Gekkota</taxon>
        <taxon>Eublepharidae</taxon>
        <taxon>Eublepharinae</taxon>
        <taxon>Eublepharis</taxon>
    </lineage>
</organism>
<keyword evidence="6" id="KW-0862">Zinc</keyword>
<feature type="domain" description="C2H2-type" evidence="13">
    <location>
        <begin position="704"/>
        <end position="731"/>
    </location>
</feature>
<keyword evidence="5 11" id="KW-0863">Zinc-finger</keyword>
<dbReference type="GO" id="GO:0005634">
    <property type="term" value="C:nucleus"/>
    <property type="evidence" value="ECO:0007669"/>
    <property type="project" value="UniProtKB-SubCell"/>
</dbReference>
<feature type="domain" description="C2H2-type" evidence="13">
    <location>
        <begin position="442"/>
        <end position="469"/>
    </location>
</feature>
<evidence type="ECO:0000256" key="5">
    <source>
        <dbReference type="ARBA" id="ARBA00022771"/>
    </source>
</evidence>
<dbReference type="InterPro" id="IPR001909">
    <property type="entry name" value="KRAB"/>
</dbReference>
<dbReference type="PANTHER" id="PTHR23226">
    <property type="entry name" value="ZINC FINGER AND SCAN DOMAIN-CONTAINING"/>
    <property type="match status" value="1"/>
</dbReference>
<dbReference type="PANTHER" id="PTHR23226:SF377">
    <property type="entry name" value="ZINC FINGER AND SCAN DOMAIN-CONTAINING PROTEIN 20"/>
    <property type="match status" value="1"/>
</dbReference>
<evidence type="ECO:0000256" key="7">
    <source>
        <dbReference type="ARBA" id="ARBA00023015"/>
    </source>
</evidence>
<dbReference type="Gene3D" id="3.30.160.60">
    <property type="entry name" value="Classic Zinc Finger"/>
    <property type="match status" value="16"/>
</dbReference>
<dbReference type="Gene3D" id="6.10.140.140">
    <property type="match status" value="1"/>
</dbReference>
<feature type="domain" description="C2H2-type" evidence="13">
    <location>
        <begin position="647"/>
        <end position="674"/>
    </location>
</feature>
<feature type="domain" description="C2H2-type" evidence="13">
    <location>
        <begin position="582"/>
        <end position="609"/>
    </location>
</feature>
<evidence type="ECO:0000259" key="14">
    <source>
        <dbReference type="PROSITE" id="PS50804"/>
    </source>
</evidence>
<evidence type="ECO:0000256" key="6">
    <source>
        <dbReference type="ARBA" id="ARBA00022833"/>
    </source>
</evidence>
<dbReference type="CDD" id="cd07936">
    <property type="entry name" value="SCAN"/>
    <property type="match status" value="1"/>
</dbReference>
<evidence type="ECO:0000259" key="15">
    <source>
        <dbReference type="PROSITE" id="PS50805"/>
    </source>
</evidence>
<evidence type="ECO:0000256" key="10">
    <source>
        <dbReference type="ARBA" id="ARBA00023242"/>
    </source>
</evidence>
<keyword evidence="8" id="KW-0238">DNA-binding</keyword>
<feature type="domain" description="C2H2-type" evidence="13">
    <location>
        <begin position="610"/>
        <end position="646"/>
    </location>
</feature>
<dbReference type="SUPFAM" id="SSF47353">
    <property type="entry name" value="Retrovirus capsid dimerization domain-like"/>
    <property type="match status" value="1"/>
</dbReference>
<dbReference type="AlphaFoldDB" id="A0AA97J882"/>